<dbReference type="AlphaFoldDB" id="A0A0Q3GJ02"/>
<proteinExistence type="predicted"/>
<dbReference type="EMBL" id="CM000881">
    <property type="protein sequence ID" value="KQK11112.1"/>
    <property type="molecule type" value="Genomic_DNA"/>
</dbReference>
<dbReference type="InParanoid" id="A0A0Q3GJ02"/>
<name>A0A0Q3GJ02_BRADI</name>
<keyword evidence="3" id="KW-1185">Reference proteome</keyword>
<reference evidence="1 2" key="1">
    <citation type="journal article" date="2010" name="Nature">
        <title>Genome sequencing and analysis of the model grass Brachypodium distachyon.</title>
        <authorList>
            <consortium name="International Brachypodium Initiative"/>
        </authorList>
    </citation>
    <scope>NUCLEOTIDE SEQUENCE [LARGE SCALE GENOMIC DNA]</scope>
    <source>
        <strain evidence="1 2">Bd21</strain>
    </source>
</reference>
<accession>A0A0Q3GJ02</accession>
<dbReference type="Gramene" id="KQK11112">
    <property type="protein sequence ID" value="KQK11112"/>
    <property type="gene ID" value="BRADI_2g58175v3"/>
</dbReference>
<sequence>MQRRVPTPSDHSDLSLVSFSSPQHSPFFAISPSLDLPIICATVSLALSLSIFPAAAGDRRTICRLPQPPPLSIPEWFTARHRKAVLWESKSGWRLIKDSWSPHAPWSYWSSSWPSGTFPASRLRRCSRSRRRSNIRRGGAEKQQIMAEQQQARWSGCGEAAAAGGRGAARYGGRAPAGATVVAEQEQVEAAGD</sequence>
<organism evidence="1">
    <name type="scientific">Brachypodium distachyon</name>
    <name type="common">Purple false brome</name>
    <name type="synonym">Trachynia distachya</name>
    <dbReference type="NCBI Taxonomy" id="15368"/>
    <lineage>
        <taxon>Eukaryota</taxon>
        <taxon>Viridiplantae</taxon>
        <taxon>Streptophyta</taxon>
        <taxon>Embryophyta</taxon>
        <taxon>Tracheophyta</taxon>
        <taxon>Spermatophyta</taxon>
        <taxon>Magnoliopsida</taxon>
        <taxon>Liliopsida</taxon>
        <taxon>Poales</taxon>
        <taxon>Poaceae</taxon>
        <taxon>BOP clade</taxon>
        <taxon>Pooideae</taxon>
        <taxon>Stipodae</taxon>
        <taxon>Brachypodieae</taxon>
        <taxon>Brachypodium</taxon>
    </lineage>
</organism>
<evidence type="ECO:0000313" key="1">
    <source>
        <dbReference type="EMBL" id="KQK11112.1"/>
    </source>
</evidence>
<reference evidence="2" key="3">
    <citation type="submission" date="2018-08" db="UniProtKB">
        <authorList>
            <consortium name="EnsemblPlants"/>
        </authorList>
    </citation>
    <scope>IDENTIFICATION</scope>
    <source>
        <strain evidence="2">cv. Bd21</strain>
    </source>
</reference>
<dbReference type="EnsemblPlants" id="KQK11112">
    <property type="protein sequence ID" value="KQK11112"/>
    <property type="gene ID" value="BRADI_2g58175v3"/>
</dbReference>
<protein>
    <submittedName>
        <fullName evidence="1 2">Uncharacterized protein</fullName>
    </submittedName>
</protein>
<evidence type="ECO:0000313" key="2">
    <source>
        <dbReference type="EnsemblPlants" id="KQK11112"/>
    </source>
</evidence>
<gene>
    <name evidence="1" type="ORF">BRADI_2g58175v3</name>
</gene>
<reference evidence="1" key="2">
    <citation type="submission" date="2017-06" db="EMBL/GenBank/DDBJ databases">
        <title>WGS assembly of Brachypodium distachyon.</title>
        <authorList>
            <consortium name="The International Brachypodium Initiative"/>
            <person name="Lucas S."/>
            <person name="Harmon-Smith M."/>
            <person name="Lail K."/>
            <person name="Tice H."/>
            <person name="Grimwood J."/>
            <person name="Bruce D."/>
            <person name="Barry K."/>
            <person name="Shu S."/>
            <person name="Lindquist E."/>
            <person name="Wang M."/>
            <person name="Pitluck S."/>
            <person name="Vogel J.P."/>
            <person name="Garvin D.F."/>
            <person name="Mockler T.C."/>
            <person name="Schmutz J."/>
            <person name="Rokhsar D."/>
            <person name="Bevan M.W."/>
        </authorList>
    </citation>
    <scope>NUCLEOTIDE SEQUENCE</scope>
    <source>
        <strain evidence="1">Bd21</strain>
    </source>
</reference>
<evidence type="ECO:0000313" key="3">
    <source>
        <dbReference type="Proteomes" id="UP000008810"/>
    </source>
</evidence>
<dbReference type="Proteomes" id="UP000008810">
    <property type="component" value="Chromosome 2"/>
</dbReference>